<evidence type="ECO:0000313" key="4">
    <source>
        <dbReference type="EMBL" id="AJI21743.1"/>
    </source>
</evidence>
<dbReference type="EC" id="5.3.1.6" evidence="3"/>
<dbReference type="Gene3D" id="3.30.70.260">
    <property type="match status" value="1"/>
</dbReference>
<comment type="catalytic activity">
    <reaction evidence="1 3">
        <text>aldehydo-D-ribose 5-phosphate = D-ribulose 5-phosphate</text>
        <dbReference type="Rhea" id="RHEA:14657"/>
        <dbReference type="ChEBI" id="CHEBI:58121"/>
        <dbReference type="ChEBI" id="CHEBI:58273"/>
        <dbReference type="EC" id="5.3.1.6"/>
    </reaction>
</comment>
<dbReference type="InterPro" id="IPR050262">
    <property type="entry name" value="Ribose-5P_isomerase"/>
</dbReference>
<dbReference type="Pfam" id="PF06026">
    <property type="entry name" value="Rib_5-P_isom_A"/>
    <property type="match status" value="1"/>
</dbReference>
<keyword evidence="2 3" id="KW-0413">Isomerase</keyword>
<evidence type="ECO:0000256" key="1">
    <source>
        <dbReference type="ARBA" id="ARBA00001713"/>
    </source>
</evidence>
<gene>
    <name evidence="3 4" type="primary">rpiA</name>
    <name evidence="4" type="ORF">BG04_3316</name>
</gene>
<organism evidence="4 5">
    <name type="scientific">Priestia megaterium (strain ATCC 14581 / DSM 32 / CCUG 1817 / JCM 2506 / NBRC 15308 / NCIMB 9376 / NCTC 10342 / NRRL B-14308 / VKM B-512 / Ford 19)</name>
    <name type="common">Bacillus megaterium</name>
    <dbReference type="NCBI Taxonomy" id="1348623"/>
    <lineage>
        <taxon>Bacteria</taxon>
        <taxon>Bacillati</taxon>
        <taxon>Bacillota</taxon>
        <taxon>Bacilli</taxon>
        <taxon>Bacillales</taxon>
        <taxon>Bacillaceae</taxon>
        <taxon>Priestia</taxon>
    </lineage>
</organism>
<feature type="binding site" evidence="3">
    <location>
        <begin position="93"/>
        <end position="96"/>
    </location>
    <ligand>
        <name>substrate</name>
    </ligand>
</feature>
<dbReference type="KEGG" id="bmeg:BG04_3316"/>
<dbReference type="NCBIfam" id="NF001924">
    <property type="entry name" value="PRK00702.1"/>
    <property type="match status" value="1"/>
</dbReference>
<dbReference type="HOGENOM" id="CLU_056590_1_0_9"/>
<protein>
    <recommendedName>
        <fullName evidence="3">Ribose-5-phosphate isomerase A</fullName>
        <ecNumber evidence="3">5.3.1.6</ecNumber>
    </recommendedName>
    <alternativeName>
        <fullName evidence="3">Phosphoriboisomerase A</fullName>
        <shortName evidence="3">PRI</shortName>
    </alternativeName>
</protein>
<dbReference type="InterPro" id="IPR037171">
    <property type="entry name" value="NagB/RpiA_transferase-like"/>
</dbReference>
<dbReference type="PANTHER" id="PTHR43748">
    <property type="entry name" value="RIBOSE-5-PHOSPHATE ISOMERASE 3, CHLOROPLASTIC-RELATED"/>
    <property type="match status" value="1"/>
</dbReference>
<dbReference type="GeneID" id="93641377"/>
<feature type="active site" description="Proton acceptor" evidence="3">
    <location>
        <position position="102"/>
    </location>
</feature>
<dbReference type="SUPFAM" id="SSF100950">
    <property type="entry name" value="NagB/RpiA/CoA transferase-like"/>
    <property type="match status" value="1"/>
</dbReference>
<dbReference type="SUPFAM" id="SSF75445">
    <property type="entry name" value="D-ribose-5-phosphate isomerase (RpiA), lid domain"/>
    <property type="match status" value="1"/>
</dbReference>
<dbReference type="NCBIfam" id="TIGR00021">
    <property type="entry name" value="rpiA"/>
    <property type="match status" value="1"/>
</dbReference>
<comment type="similarity">
    <text evidence="3">Belongs to the ribose 5-phosphate isomerase family.</text>
</comment>
<evidence type="ECO:0000256" key="2">
    <source>
        <dbReference type="ARBA" id="ARBA00023235"/>
    </source>
</evidence>
<accession>A0A0B6AM93</accession>
<comment type="subunit">
    <text evidence="3">Homodimer.</text>
</comment>
<dbReference type="RefSeq" id="WP_034653951.1">
    <property type="nucleotide sequence ID" value="NZ_BCVB01000007.1"/>
</dbReference>
<dbReference type="InterPro" id="IPR004788">
    <property type="entry name" value="Ribose5P_isomerase_type_A"/>
</dbReference>
<reference evidence="4 5" key="1">
    <citation type="journal article" date="2015" name="Genome Announc.">
        <title>Complete genome sequences for 35 biothreat assay-relevant bacillus species.</title>
        <authorList>
            <person name="Johnson S.L."/>
            <person name="Daligault H.E."/>
            <person name="Davenport K.W."/>
            <person name="Jaissle J."/>
            <person name="Frey K.G."/>
            <person name="Ladner J.T."/>
            <person name="Broomall S.M."/>
            <person name="Bishop-Lilly K.A."/>
            <person name="Bruce D.C."/>
            <person name="Gibbons H.S."/>
            <person name="Coyne S.R."/>
            <person name="Lo C.C."/>
            <person name="Meincke L."/>
            <person name="Munk A.C."/>
            <person name="Koroleva G.I."/>
            <person name="Rosenzweig C.N."/>
            <person name="Palacios G.F."/>
            <person name="Redden C.L."/>
            <person name="Minogue T.D."/>
            <person name="Chain P.S."/>
        </authorList>
    </citation>
    <scope>NUCLEOTIDE SEQUENCE [LARGE SCALE GENOMIC DNA]</scope>
    <source>
        <strain evidence="5">ATCC 14581 / DSM 32 / JCM 2506 / NBRC 15308 / NCIMB 9376 / NCTC 10342 / NRRL B-14308 / VKM B-512</strain>
    </source>
</reference>
<dbReference type="GO" id="GO:0009052">
    <property type="term" value="P:pentose-phosphate shunt, non-oxidative branch"/>
    <property type="evidence" value="ECO:0007669"/>
    <property type="project" value="UniProtKB-UniRule"/>
</dbReference>
<dbReference type="CDD" id="cd01398">
    <property type="entry name" value="RPI_A"/>
    <property type="match status" value="1"/>
</dbReference>
<dbReference type="Gene3D" id="3.40.50.1360">
    <property type="match status" value="1"/>
</dbReference>
<feature type="binding site" evidence="3">
    <location>
        <begin position="80"/>
        <end position="83"/>
    </location>
    <ligand>
        <name>substrate</name>
    </ligand>
</feature>
<dbReference type="HAMAP" id="MF_00170">
    <property type="entry name" value="Rib_5P_isom_A"/>
    <property type="match status" value="1"/>
</dbReference>
<dbReference type="Proteomes" id="UP000031829">
    <property type="component" value="Chromosome"/>
</dbReference>
<dbReference type="InterPro" id="IPR020672">
    <property type="entry name" value="Ribose5P_isomerase_typA_subgr"/>
</dbReference>
<sequence length="222" mass="24310">MIEKQAVGEKAAQFVEDGMIVGLGTGSTAYYTIVKLGERVKNGLHIKAVPTSQKTEELARKLGIPIVTLADVEYIDIAIDGADEVDSELSLIKGGGGALLREKMIAYAAKRFIVIADSKKIVKTLGAFPLPVEVIRFGWEMTAKHIRSAGCVPQLRLLDDHTPFITDNGNYILDCHFSEIENPAELEKQLIRIPGVVESGLFVGMTEEVITVQNQDVYIIKK</sequence>
<feature type="binding site" evidence="3">
    <location>
        <begin position="25"/>
        <end position="28"/>
    </location>
    <ligand>
        <name>substrate</name>
    </ligand>
</feature>
<dbReference type="AlphaFoldDB" id="A0A0B6AM93"/>
<comment type="function">
    <text evidence="3">Catalyzes the reversible conversion of ribose-5-phosphate to ribulose 5-phosphate.</text>
</comment>
<dbReference type="PANTHER" id="PTHR43748:SF3">
    <property type="entry name" value="RIBOSE-5-PHOSPHATE ISOMERASE 3, CHLOROPLASTIC-RELATED"/>
    <property type="match status" value="1"/>
</dbReference>
<comment type="pathway">
    <text evidence="3">Carbohydrate degradation; pentose phosphate pathway; D-ribose 5-phosphate from D-ribulose 5-phosphate (non-oxidative stage): step 1/1.</text>
</comment>
<name>A0A0B6AM93_PRIM2</name>
<dbReference type="UniPathway" id="UPA00115">
    <property type="reaction ID" value="UER00412"/>
</dbReference>
<proteinExistence type="inferred from homology"/>
<evidence type="ECO:0000256" key="3">
    <source>
        <dbReference type="HAMAP-Rule" id="MF_00170"/>
    </source>
</evidence>
<dbReference type="FunFam" id="3.40.50.1360:FF:000001">
    <property type="entry name" value="Ribose-5-phosphate isomerase A"/>
    <property type="match status" value="1"/>
</dbReference>
<feature type="binding site" evidence="3">
    <location>
        <position position="120"/>
    </location>
    <ligand>
        <name>substrate</name>
    </ligand>
</feature>
<dbReference type="EMBL" id="CP009920">
    <property type="protein sequence ID" value="AJI21743.1"/>
    <property type="molecule type" value="Genomic_DNA"/>
</dbReference>
<dbReference type="GO" id="GO:0004751">
    <property type="term" value="F:ribose-5-phosphate isomerase activity"/>
    <property type="evidence" value="ECO:0007669"/>
    <property type="project" value="UniProtKB-UniRule"/>
</dbReference>
<evidence type="ECO:0000313" key="5">
    <source>
        <dbReference type="Proteomes" id="UP000031829"/>
    </source>
</evidence>